<keyword evidence="4" id="KW-1185">Reference proteome</keyword>
<proteinExistence type="predicted"/>
<feature type="domain" description="AMP-binding enzyme C-terminal" evidence="2">
    <location>
        <begin position="429"/>
        <end position="509"/>
    </location>
</feature>
<name>A0A4U6QPB7_9ACTN</name>
<comment type="caution">
    <text evidence="3">The sequence shown here is derived from an EMBL/GenBank/DDBJ whole genome shotgun (WGS) entry which is preliminary data.</text>
</comment>
<dbReference type="GO" id="GO:0016877">
    <property type="term" value="F:ligase activity, forming carbon-sulfur bonds"/>
    <property type="evidence" value="ECO:0007669"/>
    <property type="project" value="UniProtKB-ARBA"/>
</dbReference>
<dbReference type="SUPFAM" id="SSF56801">
    <property type="entry name" value="Acetyl-CoA synthetase-like"/>
    <property type="match status" value="1"/>
</dbReference>
<evidence type="ECO:0000259" key="2">
    <source>
        <dbReference type="Pfam" id="PF13193"/>
    </source>
</evidence>
<dbReference type="InterPro" id="IPR020845">
    <property type="entry name" value="AMP-binding_CS"/>
</dbReference>
<feature type="domain" description="AMP-dependent synthetase/ligase" evidence="1">
    <location>
        <begin position="10"/>
        <end position="379"/>
    </location>
</feature>
<dbReference type="PROSITE" id="PS00455">
    <property type="entry name" value="AMP_BINDING"/>
    <property type="match status" value="1"/>
</dbReference>
<dbReference type="Pfam" id="PF00501">
    <property type="entry name" value="AMP-binding"/>
    <property type="match status" value="1"/>
</dbReference>
<evidence type="ECO:0000313" key="4">
    <source>
        <dbReference type="Proteomes" id="UP000306985"/>
    </source>
</evidence>
<dbReference type="CDD" id="cd05936">
    <property type="entry name" value="FC-FACS_FadD_like"/>
    <property type="match status" value="1"/>
</dbReference>
<dbReference type="InterPro" id="IPR025110">
    <property type="entry name" value="AMP-bd_C"/>
</dbReference>
<dbReference type="Gene3D" id="3.40.50.12780">
    <property type="entry name" value="N-terminal domain of ligase-like"/>
    <property type="match status" value="1"/>
</dbReference>
<reference evidence="3 4" key="1">
    <citation type="submission" date="2019-05" db="EMBL/GenBank/DDBJ databases">
        <title>Nakamurella sp. N5BH11, whole genome shotgun sequence.</title>
        <authorList>
            <person name="Tuo L."/>
        </authorList>
    </citation>
    <scope>NUCLEOTIDE SEQUENCE [LARGE SCALE GENOMIC DNA]</scope>
    <source>
        <strain evidence="3 4">N5BH11</strain>
    </source>
</reference>
<accession>A0A4U6QPB7</accession>
<dbReference type="InterPro" id="IPR000873">
    <property type="entry name" value="AMP-dep_synth/lig_dom"/>
</dbReference>
<protein>
    <submittedName>
        <fullName evidence="3">Long-chain fatty acid--CoA ligase</fullName>
    </submittedName>
</protein>
<evidence type="ECO:0000313" key="3">
    <source>
        <dbReference type="EMBL" id="TKV61912.1"/>
    </source>
</evidence>
<dbReference type="InterPro" id="IPR042099">
    <property type="entry name" value="ANL_N_sf"/>
</dbReference>
<dbReference type="RefSeq" id="WP_137449217.1">
    <property type="nucleotide sequence ID" value="NZ_SZZH01000001.1"/>
</dbReference>
<dbReference type="Proteomes" id="UP000306985">
    <property type="component" value="Unassembled WGS sequence"/>
</dbReference>
<dbReference type="PANTHER" id="PTHR43767:SF12">
    <property type="entry name" value="AMP-DEPENDENT SYNTHETASE AND LIGASE"/>
    <property type="match status" value="1"/>
</dbReference>
<dbReference type="Pfam" id="PF13193">
    <property type="entry name" value="AMP-binding_C"/>
    <property type="match status" value="1"/>
</dbReference>
<keyword evidence="3" id="KW-0436">Ligase</keyword>
<dbReference type="AlphaFoldDB" id="A0A4U6QPB7"/>
<evidence type="ECO:0000259" key="1">
    <source>
        <dbReference type="Pfam" id="PF00501"/>
    </source>
</evidence>
<dbReference type="Gene3D" id="3.30.300.30">
    <property type="match status" value="1"/>
</dbReference>
<organism evidence="3 4">
    <name type="scientific">Nakamurella flava</name>
    <dbReference type="NCBI Taxonomy" id="2576308"/>
    <lineage>
        <taxon>Bacteria</taxon>
        <taxon>Bacillati</taxon>
        <taxon>Actinomycetota</taxon>
        <taxon>Actinomycetes</taxon>
        <taxon>Nakamurellales</taxon>
        <taxon>Nakamurellaceae</taxon>
        <taxon>Nakamurella</taxon>
    </lineage>
</organism>
<dbReference type="InterPro" id="IPR045851">
    <property type="entry name" value="AMP-bd_C_sf"/>
</dbReference>
<sequence>MTLTLAGILAESAGRYPDRTAVVLGTERVSYRELWEQTRRYAAALAEQGVGPGDRVAVLLPNVPDFPRVYYAVLSLGAVVVPVHGLLVAREIAYLLRDSGARLLVTGGPLLAQGRPAAAEVGIPVVTVMNGATAPDGDGPETAVDRRAASLDPVDALVGREPQDEAVILYTSGTTGFPKGAMLTQLNMTMNAWVTANSVIDLRPDDVILGCLPLFHSFGQTCAMNAGFLAGSTLVLMPRFDGAGALALLSTERVSVFMGVPTMYIGLLAAARQVPDGPPALWLRKAVSGGASLPRAVLESFGETFGADVYEGYGLSETSPVATFNQEIFGRQPGTVGRPVWGTEARIAAADVEGRIEFLPVGEVGEVVLRGHHIFAGYLNKPEATAAVLIDGWFRTGDLGTLADDGFLTIVDRKKDLILRGGFNVYPREVEEVLATHPGIAQVAVIGVPDATHGEEICAVVVPRPADDGADGELEEAAVITWARERMGGHKYPRRVEFVTELPLGPSGKVLKRELIARRSAAESAGG</sequence>
<dbReference type="PANTHER" id="PTHR43767">
    <property type="entry name" value="LONG-CHAIN-FATTY-ACID--COA LIGASE"/>
    <property type="match status" value="1"/>
</dbReference>
<dbReference type="OrthoDB" id="9803968at2"/>
<dbReference type="InterPro" id="IPR050237">
    <property type="entry name" value="ATP-dep_AMP-bd_enzyme"/>
</dbReference>
<gene>
    <name evidence="3" type="ORF">FDO65_10355</name>
</gene>
<dbReference type="EMBL" id="SZZH01000001">
    <property type="protein sequence ID" value="TKV61912.1"/>
    <property type="molecule type" value="Genomic_DNA"/>
</dbReference>